<evidence type="ECO:0000313" key="4">
    <source>
        <dbReference type="EMBL" id="AGC71691.1"/>
    </source>
</evidence>
<dbReference type="AlphaFoldDB" id="L7VWC9"/>
<protein>
    <submittedName>
        <fullName evidence="4">Alcohol dehydrogenase</fullName>
        <ecNumber evidence="4">1.1.1.1</ecNumber>
    </submittedName>
</protein>
<dbReference type="GO" id="GO:0004022">
    <property type="term" value="F:alcohol dehydrogenase (NAD+) activity"/>
    <property type="evidence" value="ECO:0007669"/>
    <property type="project" value="UniProtKB-EC"/>
</dbReference>
<dbReference type="CDD" id="cd08275">
    <property type="entry name" value="MDR3"/>
    <property type="match status" value="1"/>
</dbReference>
<name>L7VWC9_9BACT</name>
<dbReference type="PANTHER" id="PTHR48106">
    <property type="entry name" value="QUINONE OXIDOREDUCTASE PIG3-RELATED"/>
    <property type="match status" value="1"/>
</dbReference>
<dbReference type="SUPFAM" id="SSF50129">
    <property type="entry name" value="GroES-like"/>
    <property type="match status" value="1"/>
</dbReference>
<dbReference type="SMART" id="SM00829">
    <property type="entry name" value="PKS_ER"/>
    <property type="match status" value="1"/>
</dbReference>
<evidence type="ECO:0000256" key="1">
    <source>
        <dbReference type="ARBA" id="ARBA00022857"/>
    </source>
</evidence>
<sequence>MQKIVIHSPGGYEKLKLEEFPDPVPGVSEVVVKTEAVGVNYADCAVRWGVYESAKKYVGWPITPGFEFAGVVTAAGPGAKHAVGDRVFGISFFGAYATHVCVPSHQVYPLPTGLTMPQAAGFPAVHMTAYHALFQLVRIRAGGKVLIHSAAGGVGSALLQLSRISGFETVGVVGSPQKIAFAHDFGAQEVIDKSHEDLWARARHFAPGGYDAIFDANGYTTFQKSYDHLAPTGKLIVYGSHSLLPKEGGRINYFKAAWGLIRTPRFNPLEMLSANKTVGGFNISFLFSRTDLLDAAMTELLLWLKEEKLRPPAVTEIPFTQAAQAHRLIESGKSVGKIVLVHS</sequence>
<dbReference type="InterPro" id="IPR011032">
    <property type="entry name" value="GroES-like_sf"/>
</dbReference>
<dbReference type="Gene3D" id="3.40.50.720">
    <property type="entry name" value="NAD(P)-binding Rossmann-like Domain"/>
    <property type="match status" value="1"/>
</dbReference>
<dbReference type="InterPro" id="IPR013154">
    <property type="entry name" value="ADH-like_N"/>
</dbReference>
<feature type="domain" description="Enoyl reductase (ER)" evidence="3">
    <location>
        <begin position="10"/>
        <end position="340"/>
    </location>
</feature>
<evidence type="ECO:0000259" key="3">
    <source>
        <dbReference type="SMART" id="SM00829"/>
    </source>
</evidence>
<dbReference type="PANTHER" id="PTHR48106:SF13">
    <property type="entry name" value="QUINONE OXIDOREDUCTASE-RELATED"/>
    <property type="match status" value="1"/>
</dbReference>
<dbReference type="GO" id="GO:0003960">
    <property type="term" value="F:quinone reductase (NADPH) activity"/>
    <property type="evidence" value="ECO:0007669"/>
    <property type="project" value="TreeGrafter"/>
</dbReference>
<reference evidence="4" key="1">
    <citation type="submission" date="2012-09" db="EMBL/GenBank/DDBJ databases">
        <title>Metagenomic Characterization of a Microbial Community in Wastewater Detects High Levels of Antibiotic Resistance.</title>
        <authorList>
            <person name="Abrams M."/>
            <person name="Caldwell A."/>
            <person name="Vandaei E."/>
            <person name="Lee W."/>
            <person name="Perrott J."/>
            <person name="Khan S.Y."/>
            <person name="Ta J."/>
            <person name="Romero D."/>
            <person name="Nguyen V."/>
            <person name="Pourmand N."/>
            <person name="Ouverney C.C."/>
        </authorList>
    </citation>
    <scope>NUCLEOTIDE SEQUENCE</scope>
</reference>
<dbReference type="EC" id="1.1.1.1" evidence="4"/>
<dbReference type="Gene3D" id="3.90.180.10">
    <property type="entry name" value="Medium-chain alcohol dehydrogenases, catalytic domain"/>
    <property type="match status" value="1"/>
</dbReference>
<dbReference type="Pfam" id="PF08240">
    <property type="entry name" value="ADH_N"/>
    <property type="match status" value="1"/>
</dbReference>
<proteinExistence type="predicted"/>
<dbReference type="GO" id="GO:0005829">
    <property type="term" value="C:cytosol"/>
    <property type="evidence" value="ECO:0007669"/>
    <property type="project" value="TreeGrafter"/>
</dbReference>
<evidence type="ECO:0000256" key="2">
    <source>
        <dbReference type="ARBA" id="ARBA00023002"/>
    </source>
</evidence>
<organism evidence="4">
    <name type="scientific">uncultured bacterium A1Q1_fos_300</name>
    <dbReference type="NCBI Taxonomy" id="1256571"/>
    <lineage>
        <taxon>Bacteria</taxon>
        <taxon>environmental samples</taxon>
    </lineage>
</organism>
<keyword evidence="1" id="KW-0521">NADP</keyword>
<dbReference type="GO" id="GO:0035925">
    <property type="term" value="F:mRNA 3'-UTR AU-rich region binding"/>
    <property type="evidence" value="ECO:0007669"/>
    <property type="project" value="TreeGrafter"/>
</dbReference>
<accession>L7VWC9</accession>
<dbReference type="GO" id="GO:0070402">
    <property type="term" value="F:NADPH binding"/>
    <property type="evidence" value="ECO:0007669"/>
    <property type="project" value="TreeGrafter"/>
</dbReference>
<dbReference type="EMBL" id="JX649880">
    <property type="protein sequence ID" value="AGC71691.1"/>
    <property type="molecule type" value="Genomic_DNA"/>
</dbReference>
<dbReference type="InterPro" id="IPR020843">
    <property type="entry name" value="ER"/>
</dbReference>
<dbReference type="InterPro" id="IPR036291">
    <property type="entry name" value="NAD(P)-bd_dom_sf"/>
</dbReference>
<dbReference type="Pfam" id="PF13602">
    <property type="entry name" value="ADH_zinc_N_2"/>
    <property type="match status" value="1"/>
</dbReference>
<dbReference type="SUPFAM" id="SSF51735">
    <property type="entry name" value="NAD(P)-binding Rossmann-fold domains"/>
    <property type="match status" value="1"/>
</dbReference>
<keyword evidence="2 4" id="KW-0560">Oxidoreductase</keyword>